<sequence length="289" mass="31446">MSQPLPHTHMDGLWVWIDSELRPFLRQYFDRGQGENDNFDDEIGPIKKLLELLVHLDSHPTDMVQVLQAVTAPPGQQVFPAIGALAQNPRAIIALSIWFQMHRGGLTLRDHPHFRELPLSAEYLNPGGVRPRSGGIPGTSGSIGSPQPGVTCPRCGYTGTDNSSYSATPVPNPTFQGQPAQPSTGFEVPPTGFEVPPTYPPAYHQPELRRGRGGSAGSSNRTRRSRWSDRNRGRGGGGGGGLGGYDGTAEEYEPGNNRAAKGKAKDKKTKIGDRWAKIKDFFKRKSKGN</sequence>
<accession>A0A6A5ZM95</accession>
<evidence type="ECO:0000313" key="2">
    <source>
        <dbReference type="EMBL" id="KAF2119568.1"/>
    </source>
</evidence>
<evidence type="ECO:0000256" key="1">
    <source>
        <dbReference type="SAM" id="MobiDB-lite"/>
    </source>
</evidence>
<protein>
    <submittedName>
        <fullName evidence="2">Uncharacterized protein</fullName>
    </submittedName>
</protein>
<gene>
    <name evidence="2" type="ORF">BDV96DRAFT_596275</name>
</gene>
<feature type="compositionally biased region" description="Low complexity" evidence="1">
    <location>
        <begin position="130"/>
        <end position="149"/>
    </location>
</feature>
<feature type="compositionally biased region" description="Gly residues" evidence="1">
    <location>
        <begin position="234"/>
        <end position="246"/>
    </location>
</feature>
<evidence type="ECO:0000313" key="3">
    <source>
        <dbReference type="Proteomes" id="UP000799770"/>
    </source>
</evidence>
<keyword evidence="3" id="KW-1185">Reference proteome</keyword>
<dbReference type="EMBL" id="ML977315">
    <property type="protein sequence ID" value="KAF2119568.1"/>
    <property type="molecule type" value="Genomic_DNA"/>
</dbReference>
<name>A0A6A5ZM95_9PLEO</name>
<dbReference type="Proteomes" id="UP000799770">
    <property type="component" value="Unassembled WGS sequence"/>
</dbReference>
<organism evidence="2 3">
    <name type="scientific">Lophiotrema nucula</name>
    <dbReference type="NCBI Taxonomy" id="690887"/>
    <lineage>
        <taxon>Eukaryota</taxon>
        <taxon>Fungi</taxon>
        <taxon>Dikarya</taxon>
        <taxon>Ascomycota</taxon>
        <taxon>Pezizomycotina</taxon>
        <taxon>Dothideomycetes</taxon>
        <taxon>Pleosporomycetidae</taxon>
        <taxon>Pleosporales</taxon>
        <taxon>Lophiotremataceae</taxon>
        <taxon>Lophiotrema</taxon>
    </lineage>
</organism>
<feature type="region of interest" description="Disordered" evidence="1">
    <location>
        <begin position="128"/>
        <end position="274"/>
    </location>
</feature>
<proteinExistence type="predicted"/>
<reference evidence="2" key="1">
    <citation type="journal article" date="2020" name="Stud. Mycol.">
        <title>101 Dothideomycetes genomes: a test case for predicting lifestyles and emergence of pathogens.</title>
        <authorList>
            <person name="Haridas S."/>
            <person name="Albert R."/>
            <person name="Binder M."/>
            <person name="Bloem J."/>
            <person name="Labutti K."/>
            <person name="Salamov A."/>
            <person name="Andreopoulos B."/>
            <person name="Baker S."/>
            <person name="Barry K."/>
            <person name="Bills G."/>
            <person name="Bluhm B."/>
            <person name="Cannon C."/>
            <person name="Castanera R."/>
            <person name="Culley D."/>
            <person name="Daum C."/>
            <person name="Ezra D."/>
            <person name="Gonzalez J."/>
            <person name="Henrissat B."/>
            <person name="Kuo A."/>
            <person name="Liang C."/>
            <person name="Lipzen A."/>
            <person name="Lutzoni F."/>
            <person name="Magnuson J."/>
            <person name="Mondo S."/>
            <person name="Nolan M."/>
            <person name="Ohm R."/>
            <person name="Pangilinan J."/>
            <person name="Park H.-J."/>
            <person name="Ramirez L."/>
            <person name="Alfaro M."/>
            <person name="Sun H."/>
            <person name="Tritt A."/>
            <person name="Yoshinaga Y."/>
            <person name="Zwiers L.-H."/>
            <person name="Turgeon B."/>
            <person name="Goodwin S."/>
            <person name="Spatafora J."/>
            <person name="Crous P."/>
            <person name="Grigoriev I."/>
        </authorList>
    </citation>
    <scope>NUCLEOTIDE SEQUENCE</scope>
    <source>
        <strain evidence="2">CBS 627.86</strain>
    </source>
</reference>
<dbReference type="AlphaFoldDB" id="A0A6A5ZM95"/>
<feature type="compositionally biased region" description="Polar residues" evidence="1">
    <location>
        <begin position="159"/>
        <end position="184"/>
    </location>
</feature>